<dbReference type="EMBL" id="AP024202">
    <property type="protein sequence ID" value="BCN93996.1"/>
    <property type="molecule type" value="Genomic_DNA"/>
</dbReference>
<keyword evidence="2" id="KW-1185">Reference proteome</keyword>
<name>A0ABM7MEW4_9GAMM</name>
<dbReference type="NCBIfam" id="TIGR04256">
    <property type="entry name" value="GxxExxY"/>
    <property type="match status" value="1"/>
</dbReference>
<protein>
    <recommendedName>
        <fullName evidence="3">GxxExxY protein</fullName>
    </recommendedName>
</protein>
<gene>
    <name evidence="1" type="ORF">THMIRHAM_17810</name>
</gene>
<reference evidence="1" key="1">
    <citation type="journal article" date="2022" name="Arch. Microbiol.">
        <title>Thiomicrorhabdus immobilis sp. nov., a mesophilic sulfur-oxidizing bacterium isolated from sediment of a brackish lake in northern Japan.</title>
        <authorList>
            <person name="Kojima H."/>
            <person name="Mochizuki J."/>
            <person name="Kanda M."/>
            <person name="Watanabe T."/>
            <person name="Fukui M."/>
        </authorList>
    </citation>
    <scope>NUCLEOTIDE SEQUENCE</scope>
    <source>
        <strain evidence="1">Am19</strain>
    </source>
</reference>
<dbReference type="InterPro" id="IPR011604">
    <property type="entry name" value="PDDEXK-like_dom_sf"/>
</dbReference>
<evidence type="ECO:0000313" key="1">
    <source>
        <dbReference type="EMBL" id="BCN93996.1"/>
    </source>
</evidence>
<sequence>MQFDNLSNQVIGLAIEVHKNLGPGLLESVYEQCLSYELKTNNIHHQCQIEVPVIYKGHQLNQNYRIDLLIDNQLIIELKAVDKLQGIHQAQLLTYMKLTQIKTGLLINFNESILKNGIKRFVL</sequence>
<proteinExistence type="predicted"/>
<organism evidence="1 2">
    <name type="scientific">Thiomicrorhabdus immobilis</name>
    <dbReference type="NCBI Taxonomy" id="2791037"/>
    <lineage>
        <taxon>Bacteria</taxon>
        <taxon>Pseudomonadati</taxon>
        <taxon>Pseudomonadota</taxon>
        <taxon>Gammaproteobacteria</taxon>
        <taxon>Thiotrichales</taxon>
        <taxon>Piscirickettsiaceae</taxon>
        <taxon>Thiomicrorhabdus</taxon>
    </lineage>
</organism>
<dbReference type="Proteomes" id="UP001054820">
    <property type="component" value="Chromosome"/>
</dbReference>
<evidence type="ECO:0008006" key="3">
    <source>
        <dbReference type="Google" id="ProtNLM"/>
    </source>
</evidence>
<accession>A0ABM7MEW4</accession>
<dbReference type="Pfam" id="PF13366">
    <property type="entry name" value="PDDEXK_3"/>
    <property type="match status" value="1"/>
</dbReference>
<dbReference type="RefSeq" id="WP_237261479.1">
    <property type="nucleotide sequence ID" value="NZ_AP024202.1"/>
</dbReference>
<dbReference type="Gene3D" id="3.90.320.10">
    <property type="match status" value="1"/>
</dbReference>
<evidence type="ECO:0000313" key="2">
    <source>
        <dbReference type="Proteomes" id="UP001054820"/>
    </source>
</evidence>
<dbReference type="InterPro" id="IPR026350">
    <property type="entry name" value="GxxExxY"/>
</dbReference>